<dbReference type="PANTHER" id="PTHR10293:SF45">
    <property type="entry name" value="BIFUNCTIONAL MONOTHIOL GLUTAREDOXIN-S16, CHLOROPLASTIC"/>
    <property type="match status" value="1"/>
</dbReference>
<dbReference type="RefSeq" id="XP_007515113.1">
    <property type="nucleotide sequence ID" value="XM_007515051.1"/>
</dbReference>
<dbReference type="Gene3D" id="3.40.30.10">
    <property type="entry name" value="Glutaredoxin"/>
    <property type="match status" value="1"/>
</dbReference>
<name>K8E8N6_9CHLO</name>
<reference evidence="7 8" key="1">
    <citation type="submission" date="2011-10" db="EMBL/GenBank/DDBJ databases">
        <authorList>
            <person name="Genoscope - CEA"/>
        </authorList>
    </citation>
    <scope>NUCLEOTIDE SEQUENCE [LARGE SCALE GENOMIC DNA]</scope>
    <source>
        <strain evidence="7 8">RCC 1105</strain>
    </source>
</reference>
<evidence type="ECO:0000256" key="2">
    <source>
        <dbReference type="ARBA" id="ARBA00022723"/>
    </source>
</evidence>
<dbReference type="InterPro" id="IPR033658">
    <property type="entry name" value="GRX_PICOT-like"/>
</dbReference>
<evidence type="ECO:0000313" key="7">
    <source>
        <dbReference type="EMBL" id="CCO13992.1"/>
    </source>
</evidence>
<dbReference type="KEGG" id="bpg:Bathy01g03600"/>
<evidence type="ECO:0000256" key="5">
    <source>
        <dbReference type="SAM" id="MobiDB-lite"/>
    </source>
</evidence>
<dbReference type="GO" id="GO:0046872">
    <property type="term" value="F:metal ion binding"/>
    <property type="evidence" value="ECO:0007669"/>
    <property type="project" value="UniProtKB-KW"/>
</dbReference>
<dbReference type="PROSITE" id="PS51354">
    <property type="entry name" value="GLUTAREDOXIN_2"/>
    <property type="match status" value="1"/>
</dbReference>
<comment type="similarity">
    <text evidence="1">Belongs to the glutaredoxin family. CGFS subfamily.</text>
</comment>
<evidence type="ECO:0000259" key="6">
    <source>
        <dbReference type="Pfam" id="PF00462"/>
    </source>
</evidence>
<evidence type="ECO:0000313" key="8">
    <source>
        <dbReference type="Proteomes" id="UP000198341"/>
    </source>
</evidence>
<keyword evidence="2" id="KW-0479">Metal-binding</keyword>
<dbReference type="Pfam" id="PF00462">
    <property type="entry name" value="Glutaredoxin"/>
    <property type="match status" value="1"/>
</dbReference>
<feature type="compositionally biased region" description="Low complexity" evidence="5">
    <location>
        <begin position="12"/>
        <end position="23"/>
    </location>
</feature>
<dbReference type="GO" id="GO:0051536">
    <property type="term" value="F:iron-sulfur cluster binding"/>
    <property type="evidence" value="ECO:0007669"/>
    <property type="project" value="UniProtKB-KW"/>
</dbReference>
<dbReference type="GO" id="GO:0005759">
    <property type="term" value="C:mitochondrial matrix"/>
    <property type="evidence" value="ECO:0007669"/>
    <property type="project" value="TreeGrafter"/>
</dbReference>
<dbReference type="GeneID" id="19018095"/>
<accession>K8E8N6</accession>
<dbReference type="EMBL" id="FO082278">
    <property type="protein sequence ID" value="CCO13992.1"/>
    <property type="molecule type" value="Genomic_DNA"/>
</dbReference>
<dbReference type="STRING" id="41875.K8E8N6"/>
<keyword evidence="8" id="KW-1185">Reference proteome</keyword>
<protein>
    <submittedName>
        <fullName evidence="7">Glutaredoxin-like protein</fullName>
    </submittedName>
</protein>
<evidence type="ECO:0000256" key="3">
    <source>
        <dbReference type="ARBA" id="ARBA00023004"/>
    </source>
</evidence>
<dbReference type="CDD" id="cd03028">
    <property type="entry name" value="GRX_PICOT_like"/>
    <property type="match status" value="1"/>
</dbReference>
<keyword evidence="3" id="KW-0408">Iron</keyword>
<evidence type="ECO:0000256" key="4">
    <source>
        <dbReference type="ARBA" id="ARBA00023014"/>
    </source>
</evidence>
<dbReference type="InterPro" id="IPR036249">
    <property type="entry name" value="Thioredoxin-like_sf"/>
</dbReference>
<dbReference type="SUPFAM" id="SSF52833">
    <property type="entry name" value="Thioredoxin-like"/>
    <property type="match status" value="1"/>
</dbReference>
<dbReference type="InterPro" id="IPR004480">
    <property type="entry name" value="Monothiol_GRX-rel"/>
</dbReference>
<dbReference type="PANTHER" id="PTHR10293">
    <property type="entry name" value="GLUTAREDOXIN FAMILY MEMBER"/>
    <property type="match status" value="1"/>
</dbReference>
<feature type="domain" description="Glutaredoxin" evidence="6">
    <location>
        <begin position="196"/>
        <end position="261"/>
    </location>
</feature>
<dbReference type="Proteomes" id="UP000198341">
    <property type="component" value="Chromosome 1"/>
</dbReference>
<evidence type="ECO:0000256" key="1">
    <source>
        <dbReference type="ARBA" id="ARBA00008983"/>
    </source>
</evidence>
<sequence>MRTLQLSPSRQSAAAANNNNNSATKRQKRRSVVVVRLSARAENDDDGMMMSTLPLIDIQFEGFNSPDIPASPGIYAIYNDKKELQYVGLSRKISASIKMHCFELPAECGFAKVLPMEEATKVDLQDGWKRWVMAHVSESGGSLPPGNTPKNELWADRKKRGPSKPSLRLTNGMTPDMSFDALKPKIQEAIDEHKIVAFIKGTREEPECGYSHRVVNALNSLLLDFETVNVLDDKYNPNLLYVMKEFSDWPTIPQVYANKEFLGGHDIIVKMFEKGELKDAFK</sequence>
<feature type="compositionally biased region" description="Polar residues" evidence="5">
    <location>
        <begin position="1"/>
        <end position="11"/>
    </location>
</feature>
<dbReference type="InterPro" id="IPR002109">
    <property type="entry name" value="Glutaredoxin"/>
</dbReference>
<gene>
    <name evidence="7" type="ORF">Bathy01g03600</name>
</gene>
<feature type="region of interest" description="Disordered" evidence="5">
    <location>
        <begin position="139"/>
        <end position="170"/>
    </location>
</feature>
<feature type="region of interest" description="Disordered" evidence="5">
    <location>
        <begin position="1"/>
        <end position="30"/>
    </location>
</feature>
<keyword evidence="4" id="KW-0411">Iron-sulfur</keyword>
<dbReference type="OrthoDB" id="415696at2759"/>
<organism evidence="7 8">
    <name type="scientific">Bathycoccus prasinos</name>
    <dbReference type="NCBI Taxonomy" id="41875"/>
    <lineage>
        <taxon>Eukaryota</taxon>
        <taxon>Viridiplantae</taxon>
        <taxon>Chlorophyta</taxon>
        <taxon>Mamiellophyceae</taxon>
        <taxon>Mamiellales</taxon>
        <taxon>Bathycoccaceae</taxon>
        <taxon>Bathycoccus</taxon>
    </lineage>
</organism>
<dbReference type="eggNOG" id="KOG0911">
    <property type="taxonomic scope" value="Eukaryota"/>
</dbReference>
<proteinExistence type="inferred from homology"/>
<dbReference type="AlphaFoldDB" id="K8E8N6"/>